<gene>
    <name evidence="7" type="ORF">BK661_05310</name>
</gene>
<dbReference type="Gene3D" id="3.60.15.10">
    <property type="entry name" value="Ribonuclease Z/Hydroxyacylglutathione hydrolase-like"/>
    <property type="match status" value="1"/>
</dbReference>
<dbReference type="CDD" id="cd07720">
    <property type="entry name" value="OPHC2-like_MBL-fold"/>
    <property type="match status" value="1"/>
</dbReference>
<accession>A0A423JDP5</accession>
<keyword evidence="4" id="KW-0862">Zinc</keyword>
<dbReference type="AlphaFoldDB" id="A0A423JDP5"/>
<evidence type="ECO:0000256" key="2">
    <source>
        <dbReference type="ARBA" id="ARBA00022723"/>
    </source>
</evidence>
<dbReference type="Pfam" id="PF00753">
    <property type="entry name" value="Lactamase_B"/>
    <property type="match status" value="1"/>
</dbReference>
<dbReference type="Proteomes" id="UP000283260">
    <property type="component" value="Unassembled WGS sequence"/>
</dbReference>
<dbReference type="RefSeq" id="WP_123494945.1">
    <property type="nucleotide sequence ID" value="NZ_JBNDKA010000001.1"/>
</dbReference>
<name>A0A423JDP5_9PSED</name>
<feature type="signal peptide" evidence="5">
    <location>
        <begin position="1"/>
        <end position="29"/>
    </location>
</feature>
<organism evidence="7 8">
    <name type="scientific">Pseudomonas frederiksbergensis</name>
    <dbReference type="NCBI Taxonomy" id="104087"/>
    <lineage>
        <taxon>Bacteria</taxon>
        <taxon>Pseudomonadati</taxon>
        <taxon>Pseudomonadota</taxon>
        <taxon>Gammaproteobacteria</taxon>
        <taxon>Pseudomonadales</taxon>
        <taxon>Pseudomonadaceae</taxon>
        <taxon>Pseudomonas</taxon>
    </lineage>
</organism>
<evidence type="ECO:0000256" key="5">
    <source>
        <dbReference type="SAM" id="SignalP"/>
    </source>
</evidence>
<evidence type="ECO:0000259" key="6">
    <source>
        <dbReference type="SMART" id="SM00849"/>
    </source>
</evidence>
<dbReference type="SUPFAM" id="SSF56281">
    <property type="entry name" value="Metallo-hydrolase/oxidoreductase"/>
    <property type="match status" value="1"/>
</dbReference>
<dbReference type="GO" id="GO:0016787">
    <property type="term" value="F:hydrolase activity"/>
    <property type="evidence" value="ECO:0007669"/>
    <property type="project" value="UniProtKB-KW"/>
</dbReference>
<dbReference type="EMBL" id="MOBL01000004">
    <property type="protein sequence ID" value="RON35775.1"/>
    <property type="molecule type" value="Genomic_DNA"/>
</dbReference>
<evidence type="ECO:0000256" key="1">
    <source>
        <dbReference type="ARBA" id="ARBA00007749"/>
    </source>
</evidence>
<protein>
    <submittedName>
        <fullName evidence="7">MBL fold metallo-hydrolase</fullName>
    </submittedName>
</protein>
<evidence type="ECO:0000313" key="8">
    <source>
        <dbReference type="Proteomes" id="UP000283260"/>
    </source>
</evidence>
<dbReference type="InterPro" id="IPR036866">
    <property type="entry name" value="RibonucZ/Hydroxyglut_hydro"/>
</dbReference>
<keyword evidence="3 7" id="KW-0378">Hydrolase</keyword>
<comment type="similarity">
    <text evidence="1">Belongs to the metallo-beta-lactamase superfamily.</text>
</comment>
<dbReference type="PANTHER" id="PTHR42978">
    <property type="entry name" value="QUORUM-QUENCHING LACTONASE YTNP-RELATED-RELATED"/>
    <property type="match status" value="1"/>
</dbReference>
<dbReference type="GO" id="GO:0046872">
    <property type="term" value="F:metal ion binding"/>
    <property type="evidence" value="ECO:0007669"/>
    <property type="project" value="UniProtKB-KW"/>
</dbReference>
<dbReference type="PANTHER" id="PTHR42978:SF6">
    <property type="entry name" value="QUORUM-QUENCHING LACTONASE YTNP-RELATED"/>
    <property type="match status" value="1"/>
</dbReference>
<feature type="chain" id="PRO_5019171080" evidence="5">
    <location>
        <begin position="30"/>
        <end position="334"/>
    </location>
</feature>
<dbReference type="InterPro" id="IPR001279">
    <property type="entry name" value="Metallo-B-lactamas"/>
</dbReference>
<evidence type="ECO:0000256" key="4">
    <source>
        <dbReference type="ARBA" id="ARBA00022833"/>
    </source>
</evidence>
<sequence>MSLLKHLPSCFKGSLMALGLTLAGNQAQAAPPPLLQTQAPGYQRLAVGEYEVTALFDGYSDLGPTLLKGLSQKDIRAMLERKFIFTPGMPTAFNAFLINTGKNLVLVDAGAGACFGGTAGWLPDNIRAAGYQPEQVDTVLLTHMHVDHVCGLINTKDEPVFANATVYAAKPEADYWLSQENLDKAPKDARGFFEVARKSVAPYVAVHRFKTFTPEQSLVPGVTAVSLPGHTPGSSGYTFSSNGQSILFMGDLVHSFAVQFQHPEVSIGFDVQGKQAVVTREKLFKQVAHDRTWVAGAHLPFPGIGHISGREKAFAWVPVEYGPYQRPKNVPLIQ</sequence>
<comment type="caution">
    <text evidence="7">The sequence shown here is derived from an EMBL/GenBank/DDBJ whole genome shotgun (WGS) entry which is preliminary data.</text>
</comment>
<reference evidence="7 8" key="1">
    <citation type="submission" date="2016-10" db="EMBL/GenBank/DDBJ databases">
        <title>Comparative genome analysis of multiple Pseudomonas spp. focuses on biocontrol and plant growth promoting traits.</title>
        <authorList>
            <person name="Tao X.-Y."/>
            <person name="Taylor C.G."/>
        </authorList>
    </citation>
    <scope>NUCLEOTIDE SEQUENCE [LARGE SCALE GENOMIC DNA]</scope>
    <source>
        <strain evidence="7 8">94G2</strain>
    </source>
</reference>
<evidence type="ECO:0000256" key="3">
    <source>
        <dbReference type="ARBA" id="ARBA00022801"/>
    </source>
</evidence>
<feature type="domain" description="Metallo-beta-lactamase" evidence="6">
    <location>
        <begin position="92"/>
        <end position="298"/>
    </location>
</feature>
<evidence type="ECO:0000313" key="7">
    <source>
        <dbReference type="EMBL" id="RON35775.1"/>
    </source>
</evidence>
<proteinExistence type="inferred from homology"/>
<dbReference type="SMART" id="SM00849">
    <property type="entry name" value="Lactamase_B"/>
    <property type="match status" value="1"/>
</dbReference>
<keyword evidence="2" id="KW-0479">Metal-binding</keyword>
<keyword evidence="5" id="KW-0732">Signal</keyword>
<dbReference type="InterPro" id="IPR051013">
    <property type="entry name" value="MBL_superfamily_lactonases"/>
</dbReference>